<dbReference type="Proteomes" id="UP000467700">
    <property type="component" value="Unassembled WGS sequence"/>
</dbReference>
<dbReference type="GO" id="GO:0005667">
    <property type="term" value="C:transcription regulator complex"/>
    <property type="evidence" value="ECO:0007669"/>
    <property type="project" value="TreeGrafter"/>
</dbReference>
<dbReference type="OrthoDB" id="6077919at2759"/>
<evidence type="ECO:0000256" key="2">
    <source>
        <dbReference type="ARBA" id="ARBA00022737"/>
    </source>
</evidence>
<evidence type="ECO:0000256" key="3">
    <source>
        <dbReference type="ARBA" id="ARBA00022771"/>
    </source>
</evidence>
<feature type="compositionally biased region" description="Basic and acidic residues" evidence="6">
    <location>
        <begin position="138"/>
        <end position="157"/>
    </location>
</feature>
<reference evidence="8 9" key="1">
    <citation type="submission" date="2020-01" db="EMBL/GenBank/DDBJ databases">
        <authorList>
            <person name="Gupta K D."/>
        </authorList>
    </citation>
    <scope>NUCLEOTIDE SEQUENCE [LARGE SCALE GENOMIC DNA]</scope>
</reference>
<feature type="domain" description="C2H2-type" evidence="7">
    <location>
        <begin position="260"/>
        <end position="285"/>
    </location>
</feature>
<feature type="region of interest" description="Disordered" evidence="6">
    <location>
        <begin position="112"/>
        <end position="192"/>
    </location>
</feature>
<proteinExistence type="predicted"/>
<dbReference type="GO" id="GO:0000981">
    <property type="term" value="F:DNA-binding transcription factor activity, RNA polymerase II-specific"/>
    <property type="evidence" value="ECO:0007669"/>
    <property type="project" value="TreeGrafter"/>
</dbReference>
<dbReference type="GO" id="GO:0000978">
    <property type="term" value="F:RNA polymerase II cis-regulatory region sequence-specific DNA binding"/>
    <property type="evidence" value="ECO:0007669"/>
    <property type="project" value="TreeGrafter"/>
</dbReference>
<feature type="compositionally biased region" description="Low complexity" evidence="6">
    <location>
        <begin position="288"/>
        <end position="301"/>
    </location>
</feature>
<feature type="compositionally biased region" description="Low complexity" evidence="6">
    <location>
        <begin position="458"/>
        <end position="469"/>
    </location>
</feature>
<feature type="region of interest" description="Disordered" evidence="6">
    <location>
        <begin position="511"/>
        <end position="536"/>
    </location>
</feature>
<accession>A0A8S0W3H3</accession>
<feature type="compositionally biased region" description="Low complexity" evidence="6">
    <location>
        <begin position="62"/>
        <end position="74"/>
    </location>
</feature>
<evidence type="ECO:0000313" key="9">
    <source>
        <dbReference type="Proteomes" id="UP000467700"/>
    </source>
</evidence>
<evidence type="ECO:0000256" key="6">
    <source>
        <dbReference type="SAM" id="MobiDB-lite"/>
    </source>
</evidence>
<dbReference type="InterPro" id="IPR013087">
    <property type="entry name" value="Znf_C2H2_type"/>
</dbReference>
<dbReference type="AlphaFoldDB" id="A0A8S0W3H3"/>
<dbReference type="SMART" id="SM00355">
    <property type="entry name" value="ZnF_C2H2"/>
    <property type="match status" value="2"/>
</dbReference>
<keyword evidence="2" id="KW-0677">Repeat</keyword>
<feature type="region of interest" description="Disordered" evidence="6">
    <location>
        <begin position="404"/>
        <end position="498"/>
    </location>
</feature>
<dbReference type="PANTHER" id="PTHR14003">
    <property type="entry name" value="TRANSCRIPTIONAL REPRESSOR PROTEIN YY"/>
    <property type="match status" value="1"/>
</dbReference>
<dbReference type="Gene3D" id="3.30.160.60">
    <property type="entry name" value="Classic Zinc Finger"/>
    <property type="match status" value="2"/>
</dbReference>
<protein>
    <recommendedName>
        <fullName evidence="7">C2H2-type domain-containing protein</fullName>
    </recommendedName>
</protein>
<evidence type="ECO:0000256" key="1">
    <source>
        <dbReference type="ARBA" id="ARBA00022723"/>
    </source>
</evidence>
<dbReference type="GO" id="GO:0031519">
    <property type="term" value="C:PcG protein complex"/>
    <property type="evidence" value="ECO:0007669"/>
    <property type="project" value="TreeGrafter"/>
</dbReference>
<dbReference type="EMBL" id="CACVBS010000069">
    <property type="protein sequence ID" value="CAA7268715.1"/>
    <property type="molecule type" value="Genomic_DNA"/>
</dbReference>
<keyword evidence="9" id="KW-1185">Reference proteome</keyword>
<evidence type="ECO:0000313" key="8">
    <source>
        <dbReference type="EMBL" id="CAA7268715.1"/>
    </source>
</evidence>
<feature type="compositionally biased region" description="Low complexity" evidence="6">
    <location>
        <begin position="511"/>
        <end position="521"/>
    </location>
</feature>
<organism evidence="8 9">
    <name type="scientific">Cyclocybe aegerita</name>
    <name type="common">Black poplar mushroom</name>
    <name type="synonym">Agrocybe aegerita</name>
    <dbReference type="NCBI Taxonomy" id="1973307"/>
    <lineage>
        <taxon>Eukaryota</taxon>
        <taxon>Fungi</taxon>
        <taxon>Dikarya</taxon>
        <taxon>Basidiomycota</taxon>
        <taxon>Agaricomycotina</taxon>
        <taxon>Agaricomycetes</taxon>
        <taxon>Agaricomycetidae</taxon>
        <taxon>Agaricales</taxon>
        <taxon>Agaricineae</taxon>
        <taxon>Bolbitiaceae</taxon>
        <taxon>Cyclocybe</taxon>
    </lineage>
</organism>
<dbReference type="PROSITE" id="PS00028">
    <property type="entry name" value="ZINC_FINGER_C2H2_1"/>
    <property type="match status" value="2"/>
</dbReference>
<feature type="region of interest" description="Disordered" evidence="6">
    <location>
        <begin position="62"/>
        <end position="98"/>
    </location>
</feature>
<sequence>MTVSLPSIHEMFPAHLMYRDELDGGQAWGNYPSPTTVNASFSTCTVVGCHCSSACSSSMFSSTSAHTHTPATISGDSWHSPGSDAQPRHDNGQASVPGAASESLLPYTRLSAHQPTHTQPHAPPRPPPGHLLNRQHKCSRDGRESHHAHSPHPRDQHNQQPVDISDDEEDASEGSLGDSPVPSNTRIPMHHSVPPHVVQVHQPLYFMKGMSMIPMTADGSAGVDGIPSGKKHACPTCFKRFNRPSSLRIHANTHTGATPFRCPWPNCGREFSVNSNMRRHYRNHAIASSSSTNAPPASNSTQVGSQHIHIIPITTYPAVPTVLRGEIRAGAPPSRPHAPTPSSGSLPWCGGSTHGQPHSHSHSHSQRLSEDLDRSRRRSEWHAHSPNQFQREERVAYYRLEKEFERQDSGRRGSPNTEEEVGGLEDPQSGDGGMEVDRKPHAPSPPRALSRSARPRSLRSCPQPLHPYAYPLPPPRAFVHSPDSSGSPAYSNTSPPRLLTPRSFISILSKSSHSSMSPSVSPVEEEPLYNPSTPYSRCLADTRVSTTLRPAFG</sequence>
<keyword evidence="3 5" id="KW-0863">Zinc-finger</keyword>
<keyword evidence="4" id="KW-0862">Zinc</keyword>
<evidence type="ECO:0000256" key="5">
    <source>
        <dbReference type="PROSITE-ProRule" id="PRU00042"/>
    </source>
</evidence>
<dbReference type="Pfam" id="PF00096">
    <property type="entry name" value="zf-C2H2"/>
    <property type="match status" value="2"/>
</dbReference>
<name>A0A8S0W3H3_CYCAE</name>
<feature type="region of interest" description="Disordered" evidence="6">
    <location>
        <begin position="328"/>
        <end position="387"/>
    </location>
</feature>
<feature type="domain" description="C2H2-type" evidence="7">
    <location>
        <begin position="232"/>
        <end position="259"/>
    </location>
</feature>
<dbReference type="SUPFAM" id="SSF57667">
    <property type="entry name" value="beta-beta-alpha zinc fingers"/>
    <property type="match status" value="1"/>
</dbReference>
<dbReference type="InterPro" id="IPR036236">
    <property type="entry name" value="Znf_C2H2_sf"/>
</dbReference>
<gene>
    <name evidence="8" type="ORF">AAE3_LOCUS10912</name>
</gene>
<dbReference type="PROSITE" id="PS50157">
    <property type="entry name" value="ZINC_FINGER_C2H2_2"/>
    <property type="match status" value="2"/>
</dbReference>
<feature type="region of interest" description="Disordered" evidence="6">
    <location>
        <begin position="286"/>
        <end position="305"/>
    </location>
</feature>
<feature type="compositionally biased region" description="Polar residues" evidence="6">
    <location>
        <begin position="482"/>
        <end position="495"/>
    </location>
</feature>
<comment type="caution">
    <text evidence="8">The sequence shown here is derived from an EMBL/GenBank/DDBJ whole genome shotgun (WGS) entry which is preliminary data.</text>
</comment>
<keyword evidence="1" id="KW-0479">Metal-binding</keyword>
<dbReference type="GO" id="GO:0000785">
    <property type="term" value="C:chromatin"/>
    <property type="evidence" value="ECO:0007669"/>
    <property type="project" value="TreeGrafter"/>
</dbReference>
<feature type="compositionally biased region" description="Basic and acidic residues" evidence="6">
    <location>
        <begin position="367"/>
        <end position="383"/>
    </location>
</feature>
<evidence type="ECO:0000259" key="7">
    <source>
        <dbReference type="PROSITE" id="PS50157"/>
    </source>
</evidence>
<dbReference type="PANTHER" id="PTHR14003:SF19">
    <property type="entry name" value="YY2 TRANSCRIPTION FACTOR"/>
    <property type="match status" value="1"/>
</dbReference>
<evidence type="ECO:0000256" key="4">
    <source>
        <dbReference type="ARBA" id="ARBA00022833"/>
    </source>
</evidence>
<dbReference type="GO" id="GO:0008270">
    <property type="term" value="F:zinc ion binding"/>
    <property type="evidence" value="ECO:0007669"/>
    <property type="project" value="UniProtKB-KW"/>
</dbReference>